<evidence type="ECO:0000313" key="1">
    <source>
        <dbReference type="EMBL" id="QFT24865.1"/>
    </source>
</evidence>
<dbReference type="InterPro" id="IPR028345">
    <property type="entry name" value="Antibiotic_NAT-like"/>
</dbReference>
<dbReference type="EMBL" id="CP045350">
    <property type="protein sequence ID" value="QFT24865.1"/>
    <property type="molecule type" value="Genomic_DNA"/>
</dbReference>
<dbReference type="GO" id="GO:0046353">
    <property type="term" value="F:aminoglycoside 3-N-acetyltransferase activity"/>
    <property type="evidence" value="ECO:0007669"/>
    <property type="project" value="UniProtKB-EC"/>
</dbReference>
<dbReference type="Proteomes" id="UP000326936">
    <property type="component" value="Chromosome"/>
</dbReference>
<dbReference type="GO" id="GO:0046677">
    <property type="term" value="P:response to antibiotic"/>
    <property type="evidence" value="ECO:0007669"/>
    <property type="project" value="UniProtKB-KW"/>
</dbReference>
<protein>
    <submittedName>
        <fullName evidence="1">Aminoglycoside 3-N-acetyltransferase</fullName>
    </submittedName>
</protein>
<keyword evidence="1" id="KW-0808">Transferase</keyword>
<proteinExistence type="predicted"/>
<organism evidence="1 2">
    <name type="scientific">Vibrio aquimaris</name>
    <dbReference type="NCBI Taxonomy" id="2587862"/>
    <lineage>
        <taxon>Bacteria</taxon>
        <taxon>Pseudomonadati</taxon>
        <taxon>Pseudomonadota</taxon>
        <taxon>Gammaproteobacteria</taxon>
        <taxon>Vibrionales</taxon>
        <taxon>Vibrionaceae</taxon>
        <taxon>Vibrio</taxon>
    </lineage>
</organism>
<dbReference type="OrthoDB" id="7330654at2"/>
<dbReference type="SUPFAM" id="SSF110710">
    <property type="entry name" value="TTHA0583/YokD-like"/>
    <property type="match status" value="1"/>
</dbReference>
<dbReference type="RefSeq" id="WP_152429200.1">
    <property type="nucleotide sequence ID" value="NZ_CBCSDK010000020.1"/>
</dbReference>
<keyword evidence="2" id="KW-1185">Reference proteome</keyword>
<accession>A0A5P9CF51</accession>
<evidence type="ECO:0000313" key="2">
    <source>
        <dbReference type="Proteomes" id="UP000326936"/>
    </source>
</evidence>
<name>A0A5P9CF51_9VIBR</name>
<reference evidence="1 2" key="1">
    <citation type="submission" date="2019-10" db="EMBL/GenBank/DDBJ databases">
        <title>Complete genome sequence of Vibrio sp. strain THAF100, isolated from non-filtered water from the water column of tank 6 of a marine aquarium containing stony-coral fragments. Water maintained at 26 degree C.</title>
        <authorList>
            <person name="Ruckert C."/>
            <person name="Franco A."/>
            <person name="Kalinowski J."/>
            <person name="Glaeser S."/>
        </authorList>
    </citation>
    <scope>NUCLEOTIDE SEQUENCE [LARGE SCALE GENOMIC DNA]</scope>
    <source>
        <strain evidence="1 2">THAF100</strain>
    </source>
</reference>
<gene>
    <name evidence="1" type="ORF">FIV01_00095</name>
</gene>
<dbReference type="KEGG" id="vaq:FIV01_00095"/>
<dbReference type="AlphaFoldDB" id="A0A5P9CF51"/>
<sequence length="273" mass="32212">MRNVNWAVNQAELRKAISDMGINSLLVHSDSFKALRYIDFDQDVALNMQKHVDFLFSLCDSVHLPSFNYNFPRTRIFNYDSFDVQVGAIPTFYLETNDCNRTFDPMFSVIQERGDTSFTSFRSQVTSFEQDGYFSRYRNEGSGFLLYGSTIAYLTFIHYLEACMEVAYRYDKSFFGHAVIGQEKLDFEFKSHFRPLGNHMDYDWKKIANDLVEAEVMVSLNKYCHIIDAHKMFFFWQDKLKNNGLYFLDDESLDWVEPKLNELGRRFLISDFE</sequence>